<dbReference type="Proteomes" id="UP001630127">
    <property type="component" value="Unassembled WGS sequence"/>
</dbReference>
<evidence type="ECO:0000313" key="1">
    <source>
        <dbReference type="EMBL" id="KAL3500024.1"/>
    </source>
</evidence>
<proteinExistence type="predicted"/>
<accession>A0ABD2XXD4</accession>
<sequence length="231" mass="26024">MSVMRRGGSARTSHDGSCGDLQGSGVEFTLDSTYLNTLLQCPNKGSTFCTQKVWSPIADKSIVMQTYFPNYNVDDGVSNLTMESFSPTDRVLSHIITRILAPTKGHRTNVSNFSIHFLYVITRHVLVNYGAFMTGYMKLCQVIAGHSLCFPCTITHILKFHNVSQPLNPNLAICISQCDVIDKAAFIWLKLINRCNEWMYRKNVLRSEKALVVHDQIVLMMTLLNMLLVKV</sequence>
<dbReference type="AlphaFoldDB" id="A0ABD2XXD4"/>
<name>A0ABD2XXD4_9GENT</name>
<comment type="caution">
    <text evidence="1">The sequence shown here is derived from an EMBL/GenBank/DDBJ whole genome shotgun (WGS) entry which is preliminary data.</text>
</comment>
<keyword evidence="2" id="KW-1185">Reference proteome</keyword>
<gene>
    <name evidence="1" type="ORF">ACH5RR_039117</name>
</gene>
<protein>
    <submittedName>
        <fullName evidence="1">Uncharacterized protein</fullName>
    </submittedName>
</protein>
<reference evidence="1 2" key="1">
    <citation type="submission" date="2024-11" db="EMBL/GenBank/DDBJ databases">
        <title>A near-complete genome assembly of Cinchona calisaya.</title>
        <authorList>
            <person name="Lian D.C."/>
            <person name="Zhao X.W."/>
            <person name="Wei L."/>
        </authorList>
    </citation>
    <scope>NUCLEOTIDE SEQUENCE [LARGE SCALE GENOMIC DNA]</scope>
    <source>
        <tissue evidence="1">Nenye</tissue>
    </source>
</reference>
<dbReference type="EMBL" id="JBJUIK010000016">
    <property type="protein sequence ID" value="KAL3500024.1"/>
    <property type="molecule type" value="Genomic_DNA"/>
</dbReference>
<organism evidence="1 2">
    <name type="scientific">Cinchona calisaya</name>
    <dbReference type="NCBI Taxonomy" id="153742"/>
    <lineage>
        <taxon>Eukaryota</taxon>
        <taxon>Viridiplantae</taxon>
        <taxon>Streptophyta</taxon>
        <taxon>Embryophyta</taxon>
        <taxon>Tracheophyta</taxon>
        <taxon>Spermatophyta</taxon>
        <taxon>Magnoliopsida</taxon>
        <taxon>eudicotyledons</taxon>
        <taxon>Gunneridae</taxon>
        <taxon>Pentapetalae</taxon>
        <taxon>asterids</taxon>
        <taxon>lamiids</taxon>
        <taxon>Gentianales</taxon>
        <taxon>Rubiaceae</taxon>
        <taxon>Cinchonoideae</taxon>
        <taxon>Cinchoneae</taxon>
        <taxon>Cinchona</taxon>
    </lineage>
</organism>
<evidence type="ECO:0000313" key="2">
    <source>
        <dbReference type="Proteomes" id="UP001630127"/>
    </source>
</evidence>